<dbReference type="Proteomes" id="UP001056035">
    <property type="component" value="Chromosome"/>
</dbReference>
<evidence type="ECO:0000313" key="1">
    <source>
        <dbReference type="EMBL" id="UTI65585.1"/>
    </source>
</evidence>
<keyword evidence="2" id="KW-1185">Reference proteome</keyword>
<name>A0ABY5DU77_9ACTN</name>
<organism evidence="1 2">
    <name type="scientific">Paraconexibacter antarcticus</name>
    <dbReference type="NCBI Taxonomy" id="2949664"/>
    <lineage>
        <taxon>Bacteria</taxon>
        <taxon>Bacillati</taxon>
        <taxon>Actinomycetota</taxon>
        <taxon>Thermoleophilia</taxon>
        <taxon>Solirubrobacterales</taxon>
        <taxon>Paraconexibacteraceae</taxon>
        <taxon>Paraconexibacter</taxon>
    </lineage>
</organism>
<reference evidence="1 2" key="1">
    <citation type="submission" date="2022-06" db="EMBL/GenBank/DDBJ databases">
        <title>Paraconexibacter antarcticus.</title>
        <authorList>
            <person name="Kim C.S."/>
        </authorList>
    </citation>
    <scope>NUCLEOTIDE SEQUENCE [LARGE SCALE GENOMIC DNA]</scope>
    <source>
        <strain evidence="1 2">02-257</strain>
    </source>
</reference>
<dbReference type="EMBL" id="CP098502">
    <property type="protein sequence ID" value="UTI65585.1"/>
    <property type="molecule type" value="Genomic_DNA"/>
</dbReference>
<evidence type="ECO:0008006" key="3">
    <source>
        <dbReference type="Google" id="ProtNLM"/>
    </source>
</evidence>
<proteinExistence type="predicted"/>
<protein>
    <recommendedName>
        <fullName evidence="3">DUF2116 family Zn-ribbon domain-containing protein</fullName>
    </recommendedName>
</protein>
<evidence type="ECO:0000313" key="2">
    <source>
        <dbReference type="Proteomes" id="UP001056035"/>
    </source>
</evidence>
<gene>
    <name evidence="1" type="ORF">NBH00_05090</name>
</gene>
<sequence length="74" mass="8280">MKTCLLCDRPLPPPKKPGLRGPAKYCSTDCREEDRRKKPQPVCLSCGRSIAYVGRGRPRKYCNNACFVAHRATG</sequence>
<dbReference type="RefSeq" id="WP_254572264.1">
    <property type="nucleotide sequence ID" value="NZ_CP098502.1"/>
</dbReference>
<accession>A0ABY5DU77</accession>